<gene>
    <name evidence="8" type="ORF">COCSADRAFT_200505</name>
</gene>
<keyword evidence="9" id="KW-1185">Reference proteome</keyword>
<dbReference type="Proteomes" id="UP000016934">
    <property type="component" value="Unassembled WGS sequence"/>
</dbReference>
<dbReference type="GeneID" id="19134144"/>
<organism evidence="8 9">
    <name type="scientific">Cochliobolus sativus (strain ND90Pr / ATCC 201652)</name>
    <name type="common">Common root rot and spot blotch fungus</name>
    <name type="synonym">Bipolaris sorokiniana</name>
    <dbReference type="NCBI Taxonomy" id="665912"/>
    <lineage>
        <taxon>Eukaryota</taxon>
        <taxon>Fungi</taxon>
        <taxon>Dikarya</taxon>
        <taxon>Ascomycota</taxon>
        <taxon>Pezizomycotina</taxon>
        <taxon>Dothideomycetes</taxon>
        <taxon>Pleosporomycetidae</taxon>
        <taxon>Pleosporales</taxon>
        <taxon>Pleosporineae</taxon>
        <taxon>Pleosporaceae</taxon>
        <taxon>Bipolaris</taxon>
    </lineage>
</organism>
<dbReference type="GO" id="GO:0071949">
    <property type="term" value="F:FAD binding"/>
    <property type="evidence" value="ECO:0007669"/>
    <property type="project" value="InterPro"/>
</dbReference>
<dbReference type="GO" id="GO:0004497">
    <property type="term" value="F:monooxygenase activity"/>
    <property type="evidence" value="ECO:0007669"/>
    <property type="project" value="UniProtKB-KW"/>
</dbReference>
<evidence type="ECO:0000313" key="8">
    <source>
        <dbReference type="EMBL" id="EMD62846.1"/>
    </source>
</evidence>
<evidence type="ECO:0000256" key="4">
    <source>
        <dbReference type="ARBA" id="ARBA00023002"/>
    </source>
</evidence>
<dbReference type="OMA" id="DWTHPSG"/>
<dbReference type="PANTHER" id="PTHR13789">
    <property type="entry name" value="MONOOXYGENASE"/>
    <property type="match status" value="1"/>
</dbReference>
<evidence type="ECO:0000256" key="3">
    <source>
        <dbReference type="ARBA" id="ARBA00022827"/>
    </source>
</evidence>
<feature type="domain" description="FAD-binding" evidence="7">
    <location>
        <begin position="20"/>
        <end position="381"/>
    </location>
</feature>
<reference evidence="9" key="2">
    <citation type="journal article" date="2013" name="PLoS Genet.">
        <title>Comparative genome structure, secondary metabolite, and effector coding capacity across Cochliobolus pathogens.</title>
        <authorList>
            <person name="Condon B.J."/>
            <person name="Leng Y."/>
            <person name="Wu D."/>
            <person name="Bushley K.E."/>
            <person name="Ohm R.A."/>
            <person name="Otillar R."/>
            <person name="Martin J."/>
            <person name="Schackwitz W."/>
            <person name="Grimwood J."/>
            <person name="MohdZainudin N."/>
            <person name="Xue C."/>
            <person name="Wang R."/>
            <person name="Manning V.A."/>
            <person name="Dhillon B."/>
            <person name="Tu Z.J."/>
            <person name="Steffenson B.J."/>
            <person name="Salamov A."/>
            <person name="Sun H."/>
            <person name="Lowry S."/>
            <person name="LaButti K."/>
            <person name="Han J."/>
            <person name="Copeland A."/>
            <person name="Lindquist E."/>
            <person name="Barry K."/>
            <person name="Schmutz J."/>
            <person name="Baker S.E."/>
            <person name="Ciuffetti L.M."/>
            <person name="Grigoriev I.V."/>
            <person name="Zhong S."/>
            <person name="Turgeon B.G."/>
        </authorList>
    </citation>
    <scope>NUCLEOTIDE SEQUENCE [LARGE SCALE GENOMIC DNA]</scope>
    <source>
        <strain evidence="9">ND90Pr / ATCC 201652</strain>
    </source>
</reference>
<dbReference type="FunFam" id="3.50.50.60:FF:000115">
    <property type="entry name" value="Salicylate hydroxylase, putative"/>
    <property type="match status" value="1"/>
</dbReference>
<keyword evidence="6" id="KW-0472">Membrane</keyword>
<keyword evidence="6" id="KW-1133">Transmembrane helix</keyword>
<keyword evidence="2" id="KW-0285">Flavoprotein</keyword>
<sequence length="482" mass="53816">MAPGKPQVIVQKQRDEKSRLDVVIVGAGLGGLGAAISILLAGHSVHILESTSEIGEIGAGIQCLPNASRILISWGLESYLEKYATTPRFGNMRGWKGNKISDMDFHEYERECGTPFWDFHRADLHRGLLERAIELGAKLTTRARVVDIKYEADQGNQTTRAIAVCQDGTRHAADLVVGADGINSKCREILLGHKDPPLLTGDLAYRLLLNTSDMLKDPELADFVLDPQVNYWIGPDAHAVNYVLRGGKLFNMVLLVPDDMPAGANTLAGNVEEMRALYKDWDPRIRKLLALCQSVAKWRLMIRPGLDPTWSHTRSAAFTILGDAAHATLPYLASGAGMSLEDAHVLGLCLSRLTGKSRADKSRALAVYERCRRERTARVVSRGNRQQYLYHVHDGEAQVRRDELLRAFGRFNGQGRVRKEEFEERGLRVGEDPLAWRWGGVGSWLLTYGCEEDVERRWKEVETERREERGGDIEGESVRAVL</sequence>
<evidence type="ECO:0000256" key="6">
    <source>
        <dbReference type="SAM" id="Phobius"/>
    </source>
</evidence>
<name>M2T0V5_COCSN</name>
<comment type="similarity">
    <text evidence="1">Belongs to the paxM FAD-dependent monooxygenase family.</text>
</comment>
<dbReference type="OrthoDB" id="16820at2759"/>
<dbReference type="SUPFAM" id="SSF51905">
    <property type="entry name" value="FAD/NAD(P)-binding domain"/>
    <property type="match status" value="1"/>
</dbReference>
<proteinExistence type="inferred from homology"/>
<protein>
    <recommendedName>
        <fullName evidence="7">FAD-binding domain-containing protein</fullName>
    </recommendedName>
</protein>
<accession>M2T0V5</accession>
<dbReference type="PRINTS" id="PR00420">
    <property type="entry name" value="RNGMNOXGNASE"/>
</dbReference>
<keyword evidence="5" id="KW-0503">Monooxygenase</keyword>
<evidence type="ECO:0000256" key="1">
    <source>
        <dbReference type="ARBA" id="ARBA00007992"/>
    </source>
</evidence>
<evidence type="ECO:0000256" key="2">
    <source>
        <dbReference type="ARBA" id="ARBA00022630"/>
    </source>
</evidence>
<dbReference type="Gene3D" id="3.50.50.60">
    <property type="entry name" value="FAD/NAD(P)-binding domain"/>
    <property type="match status" value="1"/>
</dbReference>
<evidence type="ECO:0000259" key="7">
    <source>
        <dbReference type="Pfam" id="PF01494"/>
    </source>
</evidence>
<dbReference type="PANTHER" id="PTHR13789:SF242">
    <property type="entry name" value="FAD-BINDING DOMAIN-CONTAINING PROTEIN"/>
    <property type="match status" value="1"/>
</dbReference>
<reference evidence="8 9" key="1">
    <citation type="journal article" date="2012" name="PLoS Pathog.">
        <title>Diverse lifestyles and strategies of plant pathogenesis encoded in the genomes of eighteen Dothideomycetes fungi.</title>
        <authorList>
            <person name="Ohm R.A."/>
            <person name="Feau N."/>
            <person name="Henrissat B."/>
            <person name="Schoch C.L."/>
            <person name="Horwitz B.A."/>
            <person name="Barry K.W."/>
            <person name="Condon B.J."/>
            <person name="Copeland A.C."/>
            <person name="Dhillon B."/>
            <person name="Glaser F."/>
            <person name="Hesse C.N."/>
            <person name="Kosti I."/>
            <person name="LaButti K."/>
            <person name="Lindquist E.A."/>
            <person name="Lucas S."/>
            <person name="Salamov A.A."/>
            <person name="Bradshaw R.E."/>
            <person name="Ciuffetti L."/>
            <person name="Hamelin R.C."/>
            <person name="Kema G.H.J."/>
            <person name="Lawrence C."/>
            <person name="Scott J.A."/>
            <person name="Spatafora J.W."/>
            <person name="Turgeon B.G."/>
            <person name="de Wit P.J.G.M."/>
            <person name="Zhong S."/>
            <person name="Goodwin S.B."/>
            <person name="Grigoriev I.V."/>
        </authorList>
    </citation>
    <scope>NUCLEOTIDE SEQUENCE [LARGE SCALE GENOMIC DNA]</scope>
    <source>
        <strain evidence="9">ND90Pr / ATCC 201652</strain>
    </source>
</reference>
<dbReference type="RefSeq" id="XP_007701171.1">
    <property type="nucleotide sequence ID" value="XM_007702981.1"/>
</dbReference>
<dbReference type="STRING" id="665912.M2T0V5"/>
<keyword evidence="4" id="KW-0560">Oxidoreductase</keyword>
<evidence type="ECO:0000313" key="9">
    <source>
        <dbReference type="Proteomes" id="UP000016934"/>
    </source>
</evidence>
<dbReference type="eggNOG" id="KOG2614">
    <property type="taxonomic scope" value="Eukaryota"/>
</dbReference>
<feature type="transmembrane region" description="Helical" evidence="6">
    <location>
        <begin position="20"/>
        <end position="42"/>
    </location>
</feature>
<dbReference type="HOGENOM" id="CLU_009665_19_3_1"/>
<evidence type="ECO:0000256" key="5">
    <source>
        <dbReference type="ARBA" id="ARBA00023033"/>
    </source>
</evidence>
<dbReference type="EMBL" id="KB445645">
    <property type="protein sequence ID" value="EMD62846.1"/>
    <property type="molecule type" value="Genomic_DNA"/>
</dbReference>
<dbReference type="Pfam" id="PF01494">
    <property type="entry name" value="FAD_binding_3"/>
    <property type="match status" value="1"/>
</dbReference>
<dbReference type="SUPFAM" id="SSF54373">
    <property type="entry name" value="FAD-linked reductases, C-terminal domain"/>
    <property type="match status" value="1"/>
</dbReference>
<dbReference type="KEGG" id="bsc:COCSADRAFT_200505"/>
<dbReference type="InterPro" id="IPR050493">
    <property type="entry name" value="FAD-dep_Monooxygenase_BioMet"/>
</dbReference>
<dbReference type="AlphaFoldDB" id="M2T0V5"/>
<dbReference type="InterPro" id="IPR002938">
    <property type="entry name" value="FAD-bd"/>
</dbReference>
<dbReference type="InterPro" id="IPR036188">
    <property type="entry name" value="FAD/NAD-bd_sf"/>
</dbReference>
<keyword evidence="6" id="KW-0812">Transmembrane</keyword>
<keyword evidence="3" id="KW-0274">FAD</keyword>